<dbReference type="PaxDb" id="39947-A0A0P0XDN0"/>
<accession>A0A0P0XDN0</accession>
<keyword evidence="3" id="KW-1185">Reference proteome</keyword>
<evidence type="ECO:0000313" key="2">
    <source>
        <dbReference type="EMBL" id="BAT04526.1"/>
    </source>
</evidence>
<protein>
    <submittedName>
        <fullName evidence="2">Os08g0246001 protein</fullName>
    </submittedName>
</protein>
<reference evidence="2 3" key="2">
    <citation type="journal article" date="2013" name="Plant Cell Physiol.">
        <title>Rice Annotation Project Database (RAP-DB): an integrative and interactive database for rice genomics.</title>
        <authorList>
            <person name="Sakai H."/>
            <person name="Lee S.S."/>
            <person name="Tanaka T."/>
            <person name="Numa H."/>
            <person name="Kim J."/>
            <person name="Kawahara Y."/>
            <person name="Wakimoto H."/>
            <person name="Yang C.C."/>
            <person name="Iwamoto M."/>
            <person name="Abe T."/>
            <person name="Yamada Y."/>
            <person name="Muto A."/>
            <person name="Inokuchi H."/>
            <person name="Ikemura T."/>
            <person name="Matsumoto T."/>
            <person name="Sasaki T."/>
            <person name="Itoh T."/>
        </authorList>
    </citation>
    <scope>NUCLEOTIDE SEQUENCE [LARGE SCALE GENOMIC DNA]</scope>
    <source>
        <strain evidence="3">cv. Nipponbare</strain>
    </source>
</reference>
<dbReference type="InParanoid" id="A0A0P0XDN0"/>
<dbReference type="EMBL" id="AP014964">
    <property type="protein sequence ID" value="BAT04526.1"/>
    <property type="molecule type" value="Genomic_DNA"/>
</dbReference>
<evidence type="ECO:0000313" key="3">
    <source>
        <dbReference type="Proteomes" id="UP000059680"/>
    </source>
</evidence>
<name>A0A0P0XDN0_ORYSJ</name>
<sequence length="80" mass="9144">MILGHKPFNLDGNPTDHPPHQISPHLGFARRTCEIMMGTPTHHSSCFPRLPRSVFPIRFLIRAMVLGDPWSRVTRGEKNM</sequence>
<gene>
    <name evidence="2" type="ordered locus">Os08g0246001</name>
    <name evidence="2" type="ORF">OSNPB_080246001</name>
</gene>
<reference evidence="3" key="1">
    <citation type="journal article" date="2005" name="Nature">
        <title>The map-based sequence of the rice genome.</title>
        <authorList>
            <consortium name="International rice genome sequencing project (IRGSP)"/>
            <person name="Matsumoto T."/>
            <person name="Wu J."/>
            <person name="Kanamori H."/>
            <person name="Katayose Y."/>
            <person name="Fujisawa M."/>
            <person name="Namiki N."/>
            <person name="Mizuno H."/>
            <person name="Yamamoto K."/>
            <person name="Antonio B.A."/>
            <person name="Baba T."/>
            <person name="Sakata K."/>
            <person name="Nagamura Y."/>
            <person name="Aoki H."/>
            <person name="Arikawa K."/>
            <person name="Arita K."/>
            <person name="Bito T."/>
            <person name="Chiden Y."/>
            <person name="Fujitsuka N."/>
            <person name="Fukunaka R."/>
            <person name="Hamada M."/>
            <person name="Harada C."/>
            <person name="Hayashi A."/>
            <person name="Hijishita S."/>
            <person name="Honda M."/>
            <person name="Hosokawa S."/>
            <person name="Ichikawa Y."/>
            <person name="Idonuma A."/>
            <person name="Iijima M."/>
            <person name="Ikeda M."/>
            <person name="Ikeno M."/>
            <person name="Ito K."/>
            <person name="Ito S."/>
            <person name="Ito T."/>
            <person name="Ito Y."/>
            <person name="Ito Y."/>
            <person name="Iwabuchi A."/>
            <person name="Kamiya K."/>
            <person name="Karasawa W."/>
            <person name="Kurita K."/>
            <person name="Katagiri S."/>
            <person name="Kikuta A."/>
            <person name="Kobayashi H."/>
            <person name="Kobayashi N."/>
            <person name="Machita K."/>
            <person name="Maehara T."/>
            <person name="Masukawa M."/>
            <person name="Mizubayashi T."/>
            <person name="Mukai Y."/>
            <person name="Nagasaki H."/>
            <person name="Nagata Y."/>
            <person name="Naito S."/>
            <person name="Nakashima M."/>
            <person name="Nakama Y."/>
            <person name="Nakamichi Y."/>
            <person name="Nakamura M."/>
            <person name="Meguro A."/>
            <person name="Negishi M."/>
            <person name="Ohta I."/>
            <person name="Ohta T."/>
            <person name="Okamoto M."/>
            <person name="Ono N."/>
            <person name="Saji S."/>
            <person name="Sakaguchi M."/>
            <person name="Sakai K."/>
            <person name="Shibata M."/>
            <person name="Shimokawa T."/>
            <person name="Song J."/>
            <person name="Takazaki Y."/>
            <person name="Terasawa K."/>
            <person name="Tsugane M."/>
            <person name="Tsuji K."/>
            <person name="Ueda S."/>
            <person name="Waki K."/>
            <person name="Yamagata H."/>
            <person name="Yamamoto M."/>
            <person name="Yamamoto S."/>
            <person name="Yamane H."/>
            <person name="Yoshiki S."/>
            <person name="Yoshihara R."/>
            <person name="Yukawa K."/>
            <person name="Zhong H."/>
            <person name="Yano M."/>
            <person name="Yuan Q."/>
            <person name="Ouyang S."/>
            <person name="Liu J."/>
            <person name="Jones K.M."/>
            <person name="Gansberger K."/>
            <person name="Moffat K."/>
            <person name="Hill J."/>
            <person name="Bera J."/>
            <person name="Fadrosh D."/>
            <person name="Jin S."/>
            <person name="Johri S."/>
            <person name="Kim M."/>
            <person name="Overton L."/>
            <person name="Reardon M."/>
            <person name="Tsitrin T."/>
            <person name="Vuong H."/>
            <person name="Weaver B."/>
            <person name="Ciecko A."/>
            <person name="Tallon L."/>
            <person name="Jackson J."/>
            <person name="Pai G."/>
            <person name="Aken S.V."/>
            <person name="Utterback T."/>
            <person name="Reidmuller S."/>
            <person name="Feldblyum T."/>
            <person name="Hsiao J."/>
            <person name="Zismann V."/>
            <person name="Iobst S."/>
            <person name="de Vazeille A.R."/>
            <person name="Buell C.R."/>
            <person name="Ying K."/>
            <person name="Li Y."/>
            <person name="Lu T."/>
            <person name="Huang Y."/>
            <person name="Zhao Q."/>
            <person name="Feng Q."/>
            <person name="Zhang L."/>
            <person name="Zhu J."/>
            <person name="Weng Q."/>
            <person name="Mu J."/>
            <person name="Lu Y."/>
            <person name="Fan D."/>
            <person name="Liu Y."/>
            <person name="Guan J."/>
            <person name="Zhang Y."/>
            <person name="Yu S."/>
            <person name="Liu X."/>
            <person name="Zhang Y."/>
            <person name="Hong G."/>
            <person name="Han B."/>
            <person name="Choisne N."/>
            <person name="Demange N."/>
            <person name="Orjeda G."/>
            <person name="Samain S."/>
            <person name="Cattolico L."/>
            <person name="Pelletier E."/>
            <person name="Couloux A."/>
            <person name="Segurens B."/>
            <person name="Wincker P."/>
            <person name="D'Hont A."/>
            <person name="Scarpelli C."/>
            <person name="Weissenbach J."/>
            <person name="Salanoubat M."/>
            <person name="Quetier F."/>
            <person name="Yu Y."/>
            <person name="Kim H.R."/>
            <person name="Rambo T."/>
            <person name="Currie J."/>
            <person name="Collura K."/>
            <person name="Luo M."/>
            <person name="Yang T."/>
            <person name="Ammiraju J.S.S."/>
            <person name="Engler F."/>
            <person name="Soderlund C."/>
            <person name="Wing R.A."/>
            <person name="Palmer L.E."/>
            <person name="de la Bastide M."/>
            <person name="Spiegel L."/>
            <person name="Nascimento L."/>
            <person name="Zutavern T."/>
            <person name="O'Shaughnessy A."/>
            <person name="Dike S."/>
            <person name="Dedhia N."/>
            <person name="Preston R."/>
            <person name="Balija V."/>
            <person name="McCombie W.R."/>
            <person name="Chow T."/>
            <person name="Chen H."/>
            <person name="Chung M."/>
            <person name="Chen C."/>
            <person name="Shaw J."/>
            <person name="Wu H."/>
            <person name="Hsiao K."/>
            <person name="Chao Y."/>
            <person name="Chu M."/>
            <person name="Cheng C."/>
            <person name="Hour A."/>
            <person name="Lee P."/>
            <person name="Lin S."/>
            <person name="Lin Y."/>
            <person name="Liou J."/>
            <person name="Liu S."/>
            <person name="Hsing Y."/>
            <person name="Raghuvanshi S."/>
            <person name="Mohanty A."/>
            <person name="Bharti A.K."/>
            <person name="Gaur A."/>
            <person name="Gupta V."/>
            <person name="Kumar D."/>
            <person name="Ravi V."/>
            <person name="Vij S."/>
            <person name="Kapur A."/>
            <person name="Khurana P."/>
            <person name="Khurana P."/>
            <person name="Khurana J.P."/>
            <person name="Tyagi A.K."/>
            <person name="Gaikwad K."/>
            <person name="Singh A."/>
            <person name="Dalal V."/>
            <person name="Srivastava S."/>
            <person name="Dixit A."/>
            <person name="Pal A.K."/>
            <person name="Ghazi I.A."/>
            <person name="Yadav M."/>
            <person name="Pandit A."/>
            <person name="Bhargava A."/>
            <person name="Sureshbabu K."/>
            <person name="Batra K."/>
            <person name="Sharma T.R."/>
            <person name="Mohapatra T."/>
            <person name="Singh N.K."/>
            <person name="Messing J."/>
            <person name="Nelson A.B."/>
            <person name="Fuks G."/>
            <person name="Kavchok S."/>
            <person name="Keizer G."/>
            <person name="Linton E."/>
            <person name="Llaca V."/>
            <person name="Song R."/>
            <person name="Tanyolac B."/>
            <person name="Young S."/>
            <person name="Ho-Il K."/>
            <person name="Hahn J.H."/>
            <person name="Sangsakoo G."/>
            <person name="Vanavichit A."/>
            <person name="de Mattos Luiz.A.T."/>
            <person name="Zimmer P.D."/>
            <person name="Malone G."/>
            <person name="Dellagostin O."/>
            <person name="de Oliveira A.C."/>
            <person name="Bevan M."/>
            <person name="Bancroft I."/>
            <person name="Minx P."/>
            <person name="Cordum H."/>
            <person name="Wilson R."/>
            <person name="Cheng Z."/>
            <person name="Jin W."/>
            <person name="Jiang J."/>
            <person name="Leong S.A."/>
            <person name="Iwama H."/>
            <person name="Gojobori T."/>
            <person name="Itoh T."/>
            <person name="Niimura Y."/>
            <person name="Fujii Y."/>
            <person name="Habara T."/>
            <person name="Sakai H."/>
            <person name="Sato Y."/>
            <person name="Wilson G."/>
            <person name="Kumar K."/>
            <person name="McCouch S."/>
            <person name="Juretic N."/>
            <person name="Hoen D."/>
            <person name="Wright S."/>
            <person name="Bruskiewich R."/>
            <person name="Bureau T."/>
            <person name="Miyao A."/>
            <person name="Hirochika H."/>
            <person name="Nishikawa T."/>
            <person name="Kadowaki K."/>
            <person name="Sugiura M."/>
            <person name="Burr B."/>
            <person name="Sasaki T."/>
        </authorList>
    </citation>
    <scope>NUCLEOTIDE SEQUENCE [LARGE SCALE GENOMIC DNA]</scope>
    <source>
        <strain evidence="3">cv. Nipponbare</strain>
    </source>
</reference>
<reference evidence="2 3" key="3">
    <citation type="journal article" date="2013" name="Rice">
        <title>Improvement of the Oryza sativa Nipponbare reference genome using next generation sequence and optical map data.</title>
        <authorList>
            <person name="Kawahara Y."/>
            <person name="de la Bastide M."/>
            <person name="Hamilton J.P."/>
            <person name="Kanamori H."/>
            <person name="McCombie W.R."/>
            <person name="Ouyang S."/>
            <person name="Schwartz D.C."/>
            <person name="Tanaka T."/>
            <person name="Wu J."/>
            <person name="Zhou S."/>
            <person name="Childs K.L."/>
            <person name="Davidson R.M."/>
            <person name="Lin H."/>
            <person name="Quesada-Ocampo L."/>
            <person name="Vaillancourt B."/>
            <person name="Sakai H."/>
            <person name="Lee S.S."/>
            <person name="Kim J."/>
            <person name="Numa H."/>
            <person name="Itoh T."/>
            <person name="Buell C.R."/>
            <person name="Matsumoto T."/>
        </authorList>
    </citation>
    <scope>NUCLEOTIDE SEQUENCE [LARGE SCALE GENOMIC DNA]</scope>
    <source>
        <strain evidence="3">cv. Nipponbare</strain>
    </source>
</reference>
<feature type="region of interest" description="Disordered" evidence="1">
    <location>
        <begin position="1"/>
        <end position="24"/>
    </location>
</feature>
<dbReference type="Gramene" id="Os08t0246001-01">
    <property type="protein sequence ID" value="Os08t0246001-01"/>
    <property type="gene ID" value="Os08g0246001"/>
</dbReference>
<proteinExistence type="predicted"/>
<evidence type="ECO:0000256" key="1">
    <source>
        <dbReference type="SAM" id="MobiDB-lite"/>
    </source>
</evidence>
<dbReference type="AlphaFoldDB" id="A0A0P0XDN0"/>
<organism evidence="2 3">
    <name type="scientific">Oryza sativa subsp. japonica</name>
    <name type="common">Rice</name>
    <dbReference type="NCBI Taxonomy" id="39947"/>
    <lineage>
        <taxon>Eukaryota</taxon>
        <taxon>Viridiplantae</taxon>
        <taxon>Streptophyta</taxon>
        <taxon>Embryophyta</taxon>
        <taxon>Tracheophyta</taxon>
        <taxon>Spermatophyta</taxon>
        <taxon>Magnoliopsida</taxon>
        <taxon>Liliopsida</taxon>
        <taxon>Poales</taxon>
        <taxon>Poaceae</taxon>
        <taxon>BOP clade</taxon>
        <taxon>Oryzoideae</taxon>
        <taxon>Oryzeae</taxon>
        <taxon>Oryzinae</taxon>
        <taxon>Oryza</taxon>
        <taxon>Oryza sativa</taxon>
    </lineage>
</organism>
<dbReference type="Proteomes" id="UP000059680">
    <property type="component" value="Chromosome 8"/>
</dbReference>